<reference evidence="7" key="1">
    <citation type="submission" date="2006-10" db="EMBL/GenBank/DDBJ databases">
        <authorList>
            <person name="Amadeo P."/>
            <person name="Zhao Q."/>
            <person name="Wortman J."/>
            <person name="Fraser-Liggett C."/>
            <person name="Carlton J."/>
        </authorList>
    </citation>
    <scope>NUCLEOTIDE SEQUENCE</scope>
    <source>
        <strain evidence="7">G3</strain>
    </source>
</reference>
<proteinExistence type="predicted"/>
<evidence type="ECO:0000256" key="1">
    <source>
        <dbReference type="ARBA" id="ARBA00022527"/>
    </source>
</evidence>
<dbReference type="InParanoid" id="A2FUE6"/>
<evidence type="ECO:0000313" key="7">
    <source>
        <dbReference type="EMBL" id="EAX91467.1"/>
    </source>
</evidence>
<evidence type="ECO:0000256" key="3">
    <source>
        <dbReference type="ARBA" id="ARBA00022741"/>
    </source>
</evidence>
<dbReference type="Pfam" id="PF00069">
    <property type="entry name" value="Pkinase"/>
    <property type="match status" value="1"/>
</dbReference>
<keyword evidence="2" id="KW-0808">Transferase</keyword>
<keyword evidence="4 7" id="KW-0418">Kinase</keyword>
<dbReference type="Proteomes" id="UP000001542">
    <property type="component" value="Unassembled WGS sequence"/>
</dbReference>
<dbReference type="GO" id="GO:0004674">
    <property type="term" value="F:protein serine/threonine kinase activity"/>
    <property type="evidence" value="ECO:0000318"/>
    <property type="project" value="GO_Central"/>
</dbReference>
<dbReference type="InterPro" id="IPR011009">
    <property type="entry name" value="Kinase-like_dom_sf"/>
</dbReference>
<name>A2FUE6_TRIV3</name>
<reference evidence="7" key="2">
    <citation type="journal article" date="2007" name="Science">
        <title>Draft genome sequence of the sexually transmitted pathogen Trichomonas vaginalis.</title>
        <authorList>
            <person name="Carlton J.M."/>
            <person name="Hirt R.P."/>
            <person name="Silva J.C."/>
            <person name="Delcher A.L."/>
            <person name="Schatz M."/>
            <person name="Zhao Q."/>
            <person name="Wortman J.R."/>
            <person name="Bidwell S.L."/>
            <person name="Alsmark U.C.M."/>
            <person name="Besteiro S."/>
            <person name="Sicheritz-Ponten T."/>
            <person name="Noel C.J."/>
            <person name="Dacks J.B."/>
            <person name="Foster P.G."/>
            <person name="Simillion C."/>
            <person name="Van de Peer Y."/>
            <person name="Miranda-Saavedra D."/>
            <person name="Barton G.J."/>
            <person name="Westrop G.D."/>
            <person name="Mueller S."/>
            <person name="Dessi D."/>
            <person name="Fiori P.L."/>
            <person name="Ren Q."/>
            <person name="Paulsen I."/>
            <person name="Zhang H."/>
            <person name="Bastida-Corcuera F.D."/>
            <person name="Simoes-Barbosa A."/>
            <person name="Brown M.T."/>
            <person name="Hayes R.D."/>
            <person name="Mukherjee M."/>
            <person name="Okumura C.Y."/>
            <person name="Schneider R."/>
            <person name="Smith A.J."/>
            <person name="Vanacova S."/>
            <person name="Villalvazo M."/>
            <person name="Haas B.J."/>
            <person name="Pertea M."/>
            <person name="Feldblyum T.V."/>
            <person name="Utterback T.R."/>
            <person name="Shu C.L."/>
            <person name="Osoegawa K."/>
            <person name="de Jong P.J."/>
            <person name="Hrdy I."/>
            <person name="Horvathova L."/>
            <person name="Zubacova Z."/>
            <person name="Dolezal P."/>
            <person name="Malik S.B."/>
            <person name="Logsdon J.M. Jr."/>
            <person name="Henze K."/>
            <person name="Gupta A."/>
            <person name="Wang C.C."/>
            <person name="Dunne R.L."/>
            <person name="Upcroft J.A."/>
            <person name="Upcroft P."/>
            <person name="White O."/>
            <person name="Salzberg S.L."/>
            <person name="Tang P."/>
            <person name="Chiu C.-H."/>
            <person name="Lee Y.-S."/>
            <person name="Embley T.M."/>
            <person name="Coombs G.H."/>
            <person name="Mottram J.C."/>
            <person name="Tachezy J."/>
            <person name="Fraser-Liggett C.M."/>
            <person name="Johnson P.J."/>
        </authorList>
    </citation>
    <scope>NUCLEOTIDE SEQUENCE [LARGE SCALE GENOMIC DNA]</scope>
    <source>
        <strain evidence="7">G3</strain>
    </source>
</reference>
<evidence type="ECO:0000313" key="8">
    <source>
        <dbReference type="Proteomes" id="UP000001542"/>
    </source>
</evidence>
<dbReference type="GO" id="GO:0005524">
    <property type="term" value="F:ATP binding"/>
    <property type="evidence" value="ECO:0007669"/>
    <property type="project" value="UniProtKB-KW"/>
</dbReference>
<accession>A2FUE6</accession>
<dbReference type="PANTHER" id="PTHR24346">
    <property type="entry name" value="MAP/MICROTUBULE AFFINITY-REGULATING KINASE"/>
    <property type="match status" value="1"/>
</dbReference>
<dbReference type="eggNOG" id="KOG0583">
    <property type="taxonomic scope" value="Eukaryota"/>
</dbReference>
<dbReference type="STRING" id="5722.A2FUE6"/>
<evidence type="ECO:0000256" key="4">
    <source>
        <dbReference type="ARBA" id="ARBA00022777"/>
    </source>
</evidence>
<dbReference type="VEuPathDB" id="TrichDB:TVAGG3_0883880"/>
<feature type="domain" description="Protein kinase" evidence="6">
    <location>
        <begin position="13"/>
        <end position="265"/>
    </location>
</feature>
<dbReference type="KEGG" id="tva:4749163"/>
<dbReference type="SMR" id="A2FUE6"/>
<dbReference type="RefSeq" id="XP_001304397.1">
    <property type="nucleotide sequence ID" value="XM_001304396.1"/>
</dbReference>
<evidence type="ECO:0000259" key="6">
    <source>
        <dbReference type="PROSITE" id="PS50011"/>
    </source>
</evidence>
<evidence type="ECO:0000256" key="5">
    <source>
        <dbReference type="ARBA" id="ARBA00022840"/>
    </source>
</evidence>
<dbReference type="SUPFAM" id="SSF56112">
    <property type="entry name" value="Protein kinase-like (PK-like)"/>
    <property type="match status" value="1"/>
</dbReference>
<protein>
    <submittedName>
        <fullName evidence="7">CAMK family protein kinase</fullName>
    </submittedName>
</protein>
<dbReference type="AlphaFoldDB" id="A2FUE6"/>
<keyword evidence="5" id="KW-0067">ATP-binding</keyword>
<dbReference type="InterPro" id="IPR000719">
    <property type="entry name" value="Prot_kinase_dom"/>
</dbReference>
<gene>
    <name evidence="7" type="ORF">TVAG_276860</name>
</gene>
<dbReference type="VEuPathDB" id="TrichDB:TVAG_276860"/>
<keyword evidence="8" id="KW-1185">Reference proteome</keyword>
<dbReference type="EMBL" id="DS114033">
    <property type="protein sequence ID" value="EAX91467.1"/>
    <property type="molecule type" value="Genomic_DNA"/>
</dbReference>
<dbReference type="SMART" id="SM00220">
    <property type="entry name" value="S_TKc"/>
    <property type="match status" value="1"/>
</dbReference>
<dbReference type="PROSITE" id="PS50011">
    <property type="entry name" value="PROTEIN_KINASE_DOM"/>
    <property type="match status" value="1"/>
</dbReference>
<keyword evidence="1" id="KW-0723">Serine/threonine-protein kinase</keyword>
<evidence type="ECO:0000256" key="2">
    <source>
        <dbReference type="ARBA" id="ARBA00022679"/>
    </source>
</evidence>
<organism evidence="7 8">
    <name type="scientific">Trichomonas vaginalis (strain ATCC PRA-98 / G3)</name>
    <dbReference type="NCBI Taxonomy" id="412133"/>
    <lineage>
        <taxon>Eukaryota</taxon>
        <taxon>Metamonada</taxon>
        <taxon>Parabasalia</taxon>
        <taxon>Trichomonadida</taxon>
        <taxon>Trichomonadidae</taxon>
        <taxon>Trichomonas</taxon>
    </lineage>
</organism>
<dbReference type="PANTHER" id="PTHR24346:SF82">
    <property type="entry name" value="KP78A-RELATED"/>
    <property type="match status" value="1"/>
</dbReference>
<keyword evidence="3" id="KW-0547">Nucleotide-binding</keyword>
<sequence>MTQWTSDSKIDNYILEEMVGTFKGFAIWTAINAITKQKVTIRIFPRAVLKSEFHKNLFASEKIVLKSINSPFIPQLFEIIETPAESFIVKEYIPYNPISKVVKESGPVPYIIAKKYFQEFVIAVNHLHDHDFVIFDDFTTESVLVDENDHIRIVDYEFFKEGSLPPYHINNKPESLPLSGLNFIPPEVLAGDIPSKKADTWCAGIFLYYIVVGDLPFKSTEQIYSACPEFPQKIPQKLQDLINQMLRKDPMQRVSLRDVLSNNWLSKNELQNYCETFALRNNYINAVDPFILNKMEQFGLNVEYLPQMLMRDEDMYLTSIYRQFHRQNAIMCASAEIDSILSKSTSNDDIEVCKKSRSKPNLPIMRRCKHANIGIFLRHQSFKP</sequence>
<dbReference type="Gene3D" id="1.10.510.10">
    <property type="entry name" value="Transferase(Phosphotransferase) domain 1"/>
    <property type="match status" value="1"/>
</dbReference>